<evidence type="ECO:0000313" key="8">
    <source>
        <dbReference type="Proteomes" id="UP000245207"/>
    </source>
</evidence>
<evidence type="ECO:0000256" key="2">
    <source>
        <dbReference type="ARBA" id="ARBA00022771"/>
    </source>
</evidence>
<reference evidence="7 8" key="1">
    <citation type="journal article" date="2018" name="Mol. Plant">
        <title>The genome of Artemisia annua provides insight into the evolution of Asteraceae family and artemisinin biosynthesis.</title>
        <authorList>
            <person name="Shen Q."/>
            <person name="Zhang L."/>
            <person name="Liao Z."/>
            <person name="Wang S."/>
            <person name="Yan T."/>
            <person name="Shi P."/>
            <person name="Liu M."/>
            <person name="Fu X."/>
            <person name="Pan Q."/>
            <person name="Wang Y."/>
            <person name="Lv Z."/>
            <person name="Lu X."/>
            <person name="Zhang F."/>
            <person name="Jiang W."/>
            <person name="Ma Y."/>
            <person name="Chen M."/>
            <person name="Hao X."/>
            <person name="Li L."/>
            <person name="Tang Y."/>
            <person name="Lv G."/>
            <person name="Zhou Y."/>
            <person name="Sun X."/>
            <person name="Brodelius P.E."/>
            <person name="Rose J.K.C."/>
            <person name="Tang K."/>
        </authorList>
    </citation>
    <scope>NUCLEOTIDE SEQUENCE [LARGE SCALE GENOMIC DNA]</scope>
    <source>
        <strain evidence="8">cv. Huhao1</strain>
        <tissue evidence="7">Leaf</tissue>
    </source>
</reference>
<keyword evidence="1 4" id="KW-0479">Metal-binding</keyword>
<accession>A0A2U1PNC5</accession>
<evidence type="ECO:0000256" key="5">
    <source>
        <dbReference type="SAM" id="MobiDB-lite"/>
    </source>
</evidence>
<proteinExistence type="predicted"/>
<protein>
    <recommendedName>
        <fullName evidence="6">C3H1-type domain-containing protein</fullName>
    </recommendedName>
</protein>
<dbReference type="AlphaFoldDB" id="A0A2U1PNC5"/>
<feature type="compositionally biased region" description="Polar residues" evidence="5">
    <location>
        <begin position="272"/>
        <end position="297"/>
    </location>
</feature>
<gene>
    <name evidence="7" type="ORF">CTI12_AA134050</name>
</gene>
<evidence type="ECO:0000256" key="1">
    <source>
        <dbReference type="ARBA" id="ARBA00022723"/>
    </source>
</evidence>
<dbReference type="InterPro" id="IPR036855">
    <property type="entry name" value="Znf_CCCH_sf"/>
</dbReference>
<name>A0A2U1PNC5_ARTAN</name>
<dbReference type="Pfam" id="PF00642">
    <property type="entry name" value="zf-CCCH"/>
    <property type="match status" value="1"/>
</dbReference>
<dbReference type="OrthoDB" id="1699318at2759"/>
<dbReference type="PANTHER" id="PTHR47481:SF41">
    <property type="entry name" value="COPIA-LIKE POLYPROTEIN_RETROTRANSPOSON"/>
    <property type="match status" value="1"/>
</dbReference>
<dbReference type="GO" id="GO:0008270">
    <property type="term" value="F:zinc ion binding"/>
    <property type="evidence" value="ECO:0007669"/>
    <property type="project" value="UniProtKB-KW"/>
</dbReference>
<organism evidence="7 8">
    <name type="scientific">Artemisia annua</name>
    <name type="common">Sweet wormwood</name>
    <dbReference type="NCBI Taxonomy" id="35608"/>
    <lineage>
        <taxon>Eukaryota</taxon>
        <taxon>Viridiplantae</taxon>
        <taxon>Streptophyta</taxon>
        <taxon>Embryophyta</taxon>
        <taxon>Tracheophyta</taxon>
        <taxon>Spermatophyta</taxon>
        <taxon>Magnoliopsida</taxon>
        <taxon>eudicotyledons</taxon>
        <taxon>Gunneridae</taxon>
        <taxon>Pentapetalae</taxon>
        <taxon>asterids</taxon>
        <taxon>campanulids</taxon>
        <taxon>Asterales</taxon>
        <taxon>Asteraceae</taxon>
        <taxon>Asteroideae</taxon>
        <taxon>Anthemideae</taxon>
        <taxon>Artemisiinae</taxon>
        <taxon>Artemisia</taxon>
    </lineage>
</organism>
<feature type="domain" description="C3H1-type" evidence="6">
    <location>
        <begin position="240"/>
        <end position="267"/>
    </location>
</feature>
<keyword evidence="3 4" id="KW-0862">Zinc</keyword>
<feature type="zinc finger region" description="C3H1-type" evidence="4">
    <location>
        <begin position="240"/>
        <end position="267"/>
    </location>
</feature>
<evidence type="ECO:0000259" key="6">
    <source>
        <dbReference type="PROSITE" id="PS50103"/>
    </source>
</evidence>
<comment type="caution">
    <text evidence="7">The sequence shown here is derived from an EMBL/GenBank/DDBJ whole genome shotgun (WGS) entry which is preliminary data.</text>
</comment>
<dbReference type="SUPFAM" id="SSF90229">
    <property type="entry name" value="CCCH zinc finger"/>
    <property type="match status" value="1"/>
</dbReference>
<dbReference type="SMART" id="SM00356">
    <property type="entry name" value="ZnF_C3H1"/>
    <property type="match status" value="1"/>
</dbReference>
<dbReference type="Proteomes" id="UP000245207">
    <property type="component" value="Unassembled WGS sequence"/>
</dbReference>
<dbReference type="PROSITE" id="PS50103">
    <property type="entry name" value="ZF_C3H1"/>
    <property type="match status" value="1"/>
</dbReference>
<evidence type="ECO:0000256" key="4">
    <source>
        <dbReference type="PROSITE-ProRule" id="PRU00723"/>
    </source>
</evidence>
<evidence type="ECO:0000313" key="7">
    <source>
        <dbReference type="EMBL" id="PWA87268.1"/>
    </source>
</evidence>
<dbReference type="EMBL" id="PKPP01000932">
    <property type="protein sequence ID" value="PWA87268.1"/>
    <property type="molecule type" value="Genomic_DNA"/>
</dbReference>
<dbReference type="Gene3D" id="4.10.1000.10">
    <property type="entry name" value="Zinc finger, CCCH-type"/>
    <property type="match status" value="1"/>
</dbReference>
<dbReference type="InterPro" id="IPR000571">
    <property type="entry name" value="Znf_CCCH"/>
</dbReference>
<feature type="region of interest" description="Disordered" evidence="5">
    <location>
        <begin position="267"/>
        <end position="313"/>
    </location>
</feature>
<dbReference type="PANTHER" id="PTHR47481">
    <property type="match status" value="1"/>
</dbReference>
<dbReference type="Pfam" id="PF14223">
    <property type="entry name" value="Retrotran_gag_2"/>
    <property type="match status" value="1"/>
</dbReference>
<sequence length="420" mass="46240">MTGDTNPPKQPIDKAYSIASIKACIPTPLDLDKLNYNSWSNLFKRFCKTYEVHHHLDAPASTSTAPPDPSHDTNDSLVVMWLYSTISPKLVDMVIDDSTKAHEVWKKLRDLFHDNKASRIIQLDNEIRNMVIGNLSVTDYFQDIKSKADRLANLGTKVPDSSLVTYTINGLRAKYPEIVRIIRHKEPLPTFDQVRSMLLLEESDMAQLTQALSSANLTSSSPTVLMATTPSNNKSGMLQNSGGELCRNFQRGSCIYGSRCKFIHGNMDSRSRNNSSGSTITARSAGSSVVRPSQPATNHVRGPSPQVPQSQISQPTFAPFNAFGIPGNPFMLFQSAFGPCQPNMGVPNFIPQPVIQAQTTTQQAHLATQVPSSPQQAQYPVTNPQAQYPTQPAQPILELVAYGFVLLFIPINVNEIIMGN</sequence>
<feature type="compositionally biased region" description="Low complexity" evidence="5">
    <location>
        <begin position="303"/>
        <end position="313"/>
    </location>
</feature>
<keyword evidence="2 4" id="KW-0863">Zinc-finger</keyword>
<evidence type="ECO:0000256" key="3">
    <source>
        <dbReference type="ARBA" id="ARBA00022833"/>
    </source>
</evidence>
<keyword evidence="8" id="KW-1185">Reference proteome</keyword>